<dbReference type="PROSITE" id="PS50115">
    <property type="entry name" value="ARFGAP"/>
    <property type="match status" value="1"/>
</dbReference>
<dbReference type="OMA" id="PKPNWAS"/>
<evidence type="ECO:0000256" key="5">
    <source>
        <dbReference type="PROSITE-ProRule" id="PRU00288"/>
    </source>
</evidence>
<dbReference type="GO" id="GO:0005096">
    <property type="term" value="F:GTPase activator activity"/>
    <property type="evidence" value="ECO:0007669"/>
    <property type="project" value="UniProtKB-KW"/>
</dbReference>
<name>F0ZMR2_DICPU</name>
<dbReference type="PANTHER" id="PTHR45705">
    <property type="entry name" value="FI20236P1"/>
    <property type="match status" value="1"/>
</dbReference>
<keyword evidence="4" id="KW-0862">Zinc</keyword>
<reference evidence="8" key="1">
    <citation type="journal article" date="2011" name="Genome Biol.">
        <title>Comparative genomics of the social amoebae Dictyostelium discoideum and Dictyostelium purpureum.</title>
        <authorList>
            <consortium name="US DOE Joint Genome Institute (JGI-PGF)"/>
            <person name="Sucgang R."/>
            <person name="Kuo A."/>
            <person name="Tian X."/>
            <person name="Salerno W."/>
            <person name="Parikh A."/>
            <person name="Feasley C.L."/>
            <person name="Dalin E."/>
            <person name="Tu H."/>
            <person name="Huang E."/>
            <person name="Barry K."/>
            <person name="Lindquist E."/>
            <person name="Shapiro H."/>
            <person name="Bruce D."/>
            <person name="Schmutz J."/>
            <person name="Salamov A."/>
            <person name="Fey P."/>
            <person name="Gaudet P."/>
            <person name="Anjard C."/>
            <person name="Babu M.M."/>
            <person name="Basu S."/>
            <person name="Bushmanova Y."/>
            <person name="van der Wel H."/>
            <person name="Katoh-Kurasawa M."/>
            <person name="Dinh C."/>
            <person name="Coutinho P.M."/>
            <person name="Saito T."/>
            <person name="Elias M."/>
            <person name="Schaap P."/>
            <person name="Kay R.R."/>
            <person name="Henrissat B."/>
            <person name="Eichinger L."/>
            <person name="Rivero F."/>
            <person name="Putnam N.H."/>
            <person name="West C.M."/>
            <person name="Loomis W.F."/>
            <person name="Chisholm R.L."/>
            <person name="Shaulsky G."/>
            <person name="Strassmann J.E."/>
            <person name="Queller D.C."/>
            <person name="Kuspa A."/>
            <person name="Grigoriev I.V."/>
        </authorList>
    </citation>
    <scope>NUCLEOTIDE SEQUENCE [LARGE SCALE GENOMIC DNA]</scope>
    <source>
        <strain evidence="8">QSDP1</strain>
    </source>
</reference>
<dbReference type="eggNOG" id="KOG0703">
    <property type="taxonomic scope" value="Eukaryota"/>
</dbReference>
<dbReference type="PRINTS" id="PR00405">
    <property type="entry name" value="REVINTRACTNG"/>
</dbReference>
<feature type="domain" description="Arf-GAP" evidence="6">
    <location>
        <begin position="15"/>
        <end position="133"/>
    </location>
</feature>
<dbReference type="SMART" id="SM00105">
    <property type="entry name" value="ArfGap"/>
    <property type="match status" value="1"/>
</dbReference>
<keyword evidence="2" id="KW-0479">Metal-binding</keyword>
<dbReference type="RefSeq" id="XP_003288706.1">
    <property type="nucleotide sequence ID" value="XM_003288658.1"/>
</dbReference>
<evidence type="ECO:0000256" key="3">
    <source>
        <dbReference type="ARBA" id="ARBA00022771"/>
    </source>
</evidence>
<dbReference type="InterPro" id="IPR037278">
    <property type="entry name" value="ARFGAP/RecO"/>
</dbReference>
<dbReference type="InterPro" id="IPR001164">
    <property type="entry name" value="ArfGAP_dom"/>
</dbReference>
<dbReference type="PANTHER" id="PTHR45705:SF1">
    <property type="entry name" value="FI20236P1"/>
    <property type="match status" value="1"/>
</dbReference>
<keyword evidence="1" id="KW-0343">GTPase activation</keyword>
<evidence type="ECO:0000313" key="8">
    <source>
        <dbReference type="Proteomes" id="UP000001064"/>
    </source>
</evidence>
<evidence type="ECO:0000256" key="4">
    <source>
        <dbReference type="ARBA" id="ARBA00022833"/>
    </source>
</evidence>
<dbReference type="Pfam" id="PF01412">
    <property type="entry name" value="ArfGap"/>
    <property type="match status" value="1"/>
</dbReference>
<dbReference type="Gene3D" id="1.10.220.150">
    <property type="entry name" value="Arf GTPase activating protein"/>
    <property type="match status" value="1"/>
</dbReference>
<feature type="non-terminal residue" evidence="7">
    <location>
        <position position="1"/>
    </location>
</feature>
<dbReference type="GeneID" id="10499160"/>
<dbReference type="InterPro" id="IPR051718">
    <property type="entry name" value="ARF_GTPase-activating"/>
</dbReference>
<gene>
    <name evidence="7" type="ORF">DICPUDRAFT_34424</name>
</gene>
<evidence type="ECO:0000256" key="1">
    <source>
        <dbReference type="ARBA" id="ARBA00022468"/>
    </source>
</evidence>
<dbReference type="Proteomes" id="UP000001064">
    <property type="component" value="Unassembled WGS sequence"/>
</dbReference>
<sequence length="133" mass="15857">MNNRNSEEKVTQQCIQKLEELLKLEENRYCVDCGAKNPRWCSTNLGIFICMRCSGIHRSLGVHISKVRSVTLDKWNFDLLEQMQNMGNRKANQIYEEFMPAHFRKPDHNTDTHTLEQFIRGKYERKEFMRKDS</sequence>
<dbReference type="AlphaFoldDB" id="F0ZMR2"/>
<keyword evidence="3 5" id="KW-0863">Zinc-finger</keyword>
<dbReference type="InParanoid" id="F0ZMR2"/>
<dbReference type="EMBL" id="GL871083">
    <property type="protein sequence ID" value="EGC34791.1"/>
    <property type="molecule type" value="Genomic_DNA"/>
</dbReference>
<accession>F0ZMR2</accession>
<organism evidence="7 8">
    <name type="scientific">Dictyostelium purpureum</name>
    <name type="common">Slime mold</name>
    <dbReference type="NCBI Taxonomy" id="5786"/>
    <lineage>
        <taxon>Eukaryota</taxon>
        <taxon>Amoebozoa</taxon>
        <taxon>Evosea</taxon>
        <taxon>Eumycetozoa</taxon>
        <taxon>Dictyostelia</taxon>
        <taxon>Dictyosteliales</taxon>
        <taxon>Dictyosteliaceae</taxon>
        <taxon>Dictyostelium</taxon>
    </lineage>
</organism>
<dbReference type="VEuPathDB" id="AmoebaDB:DICPUDRAFT_34424"/>
<dbReference type="OrthoDB" id="10266696at2759"/>
<proteinExistence type="predicted"/>
<dbReference type="CDD" id="cd08204">
    <property type="entry name" value="ArfGap"/>
    <property type="match status" value="1"/>
</dbReference>
<keyword evidence="8" id="KW-1185">Reference proteome</keyword>
<evidence type="ECO:0000259" key="6">
    <source>
        <dbReference type="PROSITE" id="PS50115"/>
    </source>
</evidence>
<evidence type="ECO:0000313" key="7">
    <source>
        <dbReference type="EMBL" id="EGC34791.1"/>
    </source>
</evidence>
<dbReference type="KEGG" id="dpp:DICPUDRAFT_34424"/>
<dbReference type="GO" id="GO:0008270">
    <property type="term" value="F:zinc ion binding"/>
    <property type="evidence" value="ECO:0007669"/>
    <property type="project" value="UniProtKB-KW"/>
</dbReference>
<evidence type="ECO:0000256" key="2">
    <source>
        <dbReference type="ARBA" id="ARBA00022723"/>
    </source>
</evidence>
<dbReference type="InterPro" id="IPR038508">
    <property type="entry name" value="ArfGAP_dom_sf"/>
</dbReference>
<dbReference type="FunFam" id="1.10.220.150:FF:000009">
    <property type="entry name" value="stromal membrane-associated protein 1 isoform X1"/>
    <property type="match status" value="1"/>
</dbReference>
<dbReference type="SUPFAM" id="SSF57863">
    <property type="entry name" value="ArfGap/RecO-like zinc finger"/>
    <property type="match status" value="1"/>
</dbReference>
<protein>
    <recommendedName>
        <fullName evidence="6">Arf-GAP domain-containing protein</fullName>
    </recommendedName>
</protein>